<reference evidence="3" key="1">
    <citation type="submission" date="2017-06" db="EMBL/GenBank/DDBJ databases">
        <title>Genome analysis of Fimbriiglobus ruber SP5, the first member of the order Planctomycetales with confirmed chitinolytic capability.</title>
        <authorList>
            <person name="Ravin N.V."/>
            <person name="Rakitin A.L."/>
            <person name="Ivanova A.A."/>
            <person name="Beletsky A.V."/>
            <person name="Kulichevskaya I.S."/>
            <person name="Mardanov A.V."/>
            <person name="Dedysh S.N."/>
        </authorList>
    </citation>
    <scope>NUCLEOTIDE SEQUENCE [LARGE SCALE GENOMIC DNA]</scope>
    <source>
        <strain evidence="3">SP5</strain>
    </source>
</reference>
<accession>A0A225DLI0</accession>
<name>A0A225DLI0_9BACT</name>
<evidence type="ECO:0000313" key="3">
    <source>
        <dbReference type="Proteomes" id="UP000214646"/>
    </source>
</evidence>
<evidence type="ECO:0000313" key="2">
    <source>
        <dbReference type="EMBL" id="OWK37295.1"/>
    </source>
</evidence>
<feature type="region of interest" description="Disordered" evidence="1">
    <location>
        <begin position="124"/>
        <end position="156"/>
    </location>
</feature>
<evidence type="ECO:0008006" key="4">
    <source>
        <dbReference type="Google" id="ProtNLM"/>
    </source>
</evidence>
<feature type="region of interest" description="Disordered" evidence="1">
    <location>
        <begin position="376"/>
        <end position="395"/>
    </location>
</feature>
<keyword evidence="3" id="KW-1185">Reference proteome</keyword>
<proteinExistence type="predicted"/>
<feature type="compositionally biased region" description="Basic and acidic residues" evidence="1">
    <location>
        <begin position="385"/>
        <end position="395"/>
    </location>
</feature>
<dbReference type="EMBL" id="NIDE01000014">
    <property type="protein sequence ID" value="OWK37295.1"/>
    <property type="molecule type" value="Genomic_DNA"/>
</dbReference>
<protein>
    <recommendedName>
        <fullName evidence="4">Mobile element protein</fullName>
    </recommendedName>
</protein>
<dbReference type="Proteomes" id="UP000214646">
    <property type="component" value="Unassembled WGS sequence"/>
</dbReference>
<feature type="compositionally biased region" description="Basic residues" evidence="1">
    <location>
        <begin position="132"/>
        <end position="151"/>
    </location>
</feature>
<sequence>MTFGRSQMIRLVAGVSFYPLDATLGLTRDGFSPWVIQFVARLATRMSFASSRVLCRSVLGWSPSVESIAEMVIGLGQMAEPFMTHQSAPANDGEVLVIEVDGTCPPTARADELAKRRGRRRKHAKACGCGCQRHRGQAKRKRRGGKKRQKKGDKSKNGKEVVVIVMYTLERGADGRLHGPKNKTVWASFGRRKRAALWARAEATKRGFGPDTTQTVQIVVDGASGLRSNLAEAFPNAIVTVDICHVMEKLWELGHRFHKEGSDERKTLVEEWKELVYEGRAEELVMRLKGLLDRVPRNGPGTLAKRKGLGKVIGYIEPRRSMMKYAEWREQDLVIASGQVEGAVRHVVGERIDCAGMRWIPGRGVAAPTLHRDQRRLGRVHRLHGPTDSETPHRI</sequence>
<dbReference type="AlphaFoldDB" id="A0A225DLI0"/>
<comment type="caution">
    <text evidence="2">The sequence shown here is derived from an EMBL/GenBank/DDBJ whole genome shotgun (WGS) entry which is preliminary data.</text>
</comment>
<gene>
    <name evidence="2" type="ORF">FRUB_06415</name>
</gene>
<organism evidence="2 3">
    <name type="scientific">Fimbriiglobus ruber</name>
    <dbReference type="NCBI Taxonomy" id="1908690"/>
    <lineage>
        <taxon>Bacteria</taxon>
        <taxon>Pseudomonadati</taxon>
        <taxon>Planctomycetota</taxon>
        <taxon>Planctomycetia</taxon>
        <taxon>Gemmatales</taxon>
        <taxon>Gemmataceae</taxon>
        <taxon>Fimbriiglobus</taxon>
    </lineage>
</organism>
<evidence type="ECO:0000256" key="1">
    <source>
        <dbReference type="SAM" id="MobiDB-lite"/>
    </source>
</evidence>